<reference evidence="4 5" key="1">
    <citation type="journal article" date="2014" name="Genome Biol. Evol.">
        <title>Genome degeneration and adaptation in a nascent stage of symbiosis.</title>
        <authorList>
            <person name="Oakeson K.F."/>
            <person name="Gil R."/>
            <person name="Clayton A.L."/>
            <person name="Dunn D.M."/>
            <person name="von Niederhausern A.C."/>
            <person name="Hamil C."/>
            <person name="Aoyagi A."/>
            <person name="Duval B."/>
            <person name="Baca A."/>
            <person name="Silva F.J."/>
            <person name="Vallier A."/>
            <person name="Jackson D.G."/>
            <person name="Latorre A."/>
            <person name="Weiss R.B."/>
            <person name="Heddi A."/>
            <person name="Moya A."/>
            <person name="Dale C."/>
        </authorList>
    </citation>
    <scope>NUCLEOTIDE SEQUENCE [LARGE SCALE GENOMIC DNA]</scope>
    <source>
        <strain evidence="4 5">HS1</strain>
    </source>
</reference>
<comment type="subcellular location">
    <subcellularLocation>
        <location evidence="2">Cytoplasm</location>
    </subcellularLocation>
</comment>
<keyword evidence="5" id="KW-1185">Reference proteome</keyword>
<accession>W0HQE8</accession>
<name>W0HQE8_9GAMM</name>
<dbReference type="InterPro" id="IPR006015">
    <property type="entry name" value="Universal_stress_UspA"/>
</dbReference>
<dbReference type="EMBL" id="CP006569">
    <property type="protein sequence ID" value="AHF76071.1"/>
    <property type="molecule type" value="Genomic_DNA"/>
</dbReference>
<dbReference type="KEGG" id="sod:Sant_0997"/>
<evidence type="ECO:0000259" key="3">
    <source>
        <dbReference type="Pfam" id="PF00582"/>
    </source>
</evidence>
<dbReference type="InterPro" id="IPR014729">
    <property type="entry name" value="Rossmann-like_a/b/a_fold"/>
</dbReference>
<evidence type="ECO:0000313" key="5">
    <source>
        <dbReference type="Proteomes" id="UP000019028"/>
    </source>
</evidence>
<feature type="domain" description="UspA" evidence="3">
    <location>
        <begin position="1"/>
        <end position="143"/>
    </location>
</feature>
<protein>
    <recommendedName>
        <fullName evidence="2">Universal stress protein</fullName>
    </recommendedName>
</protein>
<evidence type="ECO:0000256" key="1">
    <source>
        <dbReference type="ARBA" id="ARBA00008791"/>
    </source>
</evidence>
<dbReference type="HOGENOM" id="CLU_049301_12_0_6"/>
<dbReference type="AlphaFoldDB" id="W0HQE8"/>
<dbReference type="InterPro" id="IPR006016">
    <property type="entry name" value="UspA"/>
</dbReference>
<dbReference type="PIRSF" id="PIRSF006276">
    <property type="entry name" value="UspA"/>
    <property type="match status" value="1"/>
</dbReference>
<dbReference type="CDD" id="cd00293">
    <property type="entry name" value="USP-like"/>
    <property type="match status" value="1"/>
</dbReference>
<dbReference type="PRINTS" id="PR01438">
    <property type="entry name" value="UNVRSLSTRESS"/>
</dbReference>
<dbReference type="RefSeq" id="WP_025421204.1">
    <property type="nucleotide sequence ID" value="NZ_CP006569.1"/>
</dbReference>
<evidence type="ECO:0000313" key="4">
    <source>
        <dbReference type="EMBL" id="AHF76071.1"/>
    </source>
</evidence>
<dbReference type="Gene3D" id="3.40.50.620">
    <property type="entry name" value="HUPs"/>
    <property type="match status" value="1"/>
</dbReference>
<dbReference type="GO" id="GO:0005737">
    <property type="term" value="C:cytoplasm"/>
    <property type="evidence" value="ECO:0007669"/>
    <property type="project" value="UniProtKB-SubCell"/>
</dbReference>
<dbReference type="Pfam" id="PF00582">
    <property type="entry name" value="Usp"/>
    <property type="match status" value="1"/>
</dbReference>
<sequence>MYKNILVPVDIFSPGLADKALRHAEFLAKSSAGQIHLVNIIQKFSPILTRGFVSDARKMEAFLNRSAKEKLVDLTKKIDLPQDNVHLHIRAGNIRDEVTRAADELEADVIIIGSRNTNIQTHLLGSDAADIVRYARVPVFVIR</sequence>
<dbReference type="SUPFAM" id="SSF52402">
    <property type="entry name" value="Adenine nucleotide alpha hydrolases-like"/>
    <property type="match status" value="1"/>
</dbReference>
<keyword evidence="2" id="KW-0963">Cytoplasm</keyword>
<comment type="similarity">
    <text evidence="1 2">Belongs to the universal stress protein A family.</text>
</comment>
<dbReference type="PANTHER" id="PTHR46268:SF6">
    <property type="entry name" value="UNIVERSAL STRESS PROTEIN UP12"/>
    <property type="match status" value="1"/>
</dbReference>
<proteinExistence type="inferred from homology"/>
<dbReference type="OrthoDB" id="9792500at2"/>
<evidence type="ECO:0000256" key="2">
    <source>
        <dbReference type="PIRNR" id="PIRNR006276"/>
    </source>
</evidence>
<organism evidence="4 5">
    <name type="scientific">Sodalis praecaptivus</name>
    <dbReference type="NCBI Taxonomy" id="1239307"/>
    <lineage>
        <taxon>Bacteria</taxon>
        <taxon>Pseudomonadati</taxon>
        <taxon>Pseudomonadota</taxon>
        <taxon>Gammaproteobacteria</taxon>
        <taxon>Enterobacterales</taxon>
        <taxon>Bruguierivoracaceae</taxon>
        <taxon>Sodalis</taxon>
    </lineage>
</organism>
<dbReference type="Proteomes" id="UP000019028">
    <property type="component" value="Chromosome"/>
</dbReference>
<dbReference type="PANTHER" id="PTHR46268">
    <property type="entry name" value="STRESS RESPONSE PROTEIN NHAX"/>
    <property type="match status" value="1"/>
</dbReference>
<dbReference type="PATRIC" id="fig|1239307.3.peg.1072"/>
<gene>
    <name evidence="4" type="ORF">Sant_0997</name>
</gene>